<dbReference type="AlphaFoldDB" id="A0A8S3WDI1"/>
<evidence type="ECO:0000313" key="2">
    <source>
        <dbReference type="EMBL" id="CAG4954441.1"/>
    </source>
</evidence>
<comment type="caution">
    <text evidence="2">The sequence shown here is derived from an EMBL/GenBank/DDBJ whole genome shotgun (WGS) entry which is preliminary data.</text>
</comment>
<reference evidence="2" key="1">
    <citation type="submission" date="2021-04" db="EMBL/GenBank/DDBJ databases">
        <authorList>
            <person name="Tunstrom K."/>
        </authorList>
    </citation>
    <scope>NUCLEOTIDE SEQUENCE</scope>
</reference>
<gene>
    <name evidence="2" type="ORF">PAPOLLO_LOCUS5123</name>
</gene>
<feature type="compositionally biased region" description="Low complexity" evidence="1">
    <location>
        <begin position="56"/>
        <end position="69"/>
    </location>
</feature>
<name>A0A8S3WDI1_PARAO</name>
<proteinExistence type="predicted"/>
<keyword evidence="3" id="KW-1185">Reference proteome</keyword>
<accession>A0A8S3WDI1</accession>
<protein>
    <submittedName>
        <fullName evidence="2">(apollo) hypothetical protein</fullName>
    </submittedName>
</protein>
<evidence type="ECO:0000256" key="1">
    <source>
        <dbReference type="SAM" id="MobiDB-lite"/>
    </source>
</evidence>
<dbReference type="Proteomes" id="UP000691718">
    <property type="component" value="Unassembled WGS sequence"/>
</dbReference>
<sequence>MAYLNDDVIDNELEQMFGLPDNPDESEDEYECDDSLVISLGIRALTEDPNIIQNQGSPTPGPSRRSPVSFLSSNDGEIRENININIGVHNFEYNDSKGEEILRPVRPSQISRTISESSTDSPVIRMKMIEKKVVCGWTGQMQINMMKLP</sequence>
<organism evidence="2 3">
    <name type="scientific">Parnassius apollo</name>
    <name type="common">Apollo butterfly</name>
    <name type="synonym">Papilio apollo</name>
    <dbReference type="NCBI Taxonomy" id="110799"/>
    <lineage>
        <taxon>Eukaryota</taxon>
        <taxon>Metazoa</taxon>
        <taxon>Ecdysozoa</taxon>
        <taxon>Arthropoda</taxon>
        <taxon>Hexapoda</taxon>
        <taxon>Insecta</taxon>
        <taxon>Pterygota</taxon>
        <taxon>Neoptera</taxon>
        <taxon>Endopterygota</taxon>
        <taxon>Lepidoptera</taxon>
        <taxon>Glossata</taxon>
        <taxon>Ditrysia</taxon>
        <taxon>Papilionoidea</taxon>
        <taxon>Papilionidae</taxon>
        <taxon>Parnassiinae</taxon>
        <taxon>Parnassini</taxon>
        <taxon>Parnassius</taxon>
        <taxon>Parnassius</taxon>
    </lineage>
</organism>
<dbReference type="OrthoDB" id="118105at2759"/>
<feature type="region of interest" description="Disordered" evidence="1">
    <location>
        <begin position="48"/>
        <end position="73"/>
    </location>
</feature>
<evidence type="ECO:0000313" key="3">
    <source>
        <dbReference type="Proteomes" id="UP000691718"/>
    </source>
</evidence>
<dbReference type="EMBL" id="CAJQZP010000288">
    <property type="protein sequence ID" value="CAG4954441.1"/>
    <property type="molecule type" value="Genomic_DNA"/>
</dbReference>